<reference evidence="2 3" key="1">
    <citation type="submission" date="2018-11" db="EMBL/GenBank/DDBJ databases">
        <authorList>
            <consortium name="Pathogen Informatics"/>
        </authorList>
    </citation>
    <scope>NUCLEOTIDE SEQUENCE [LARGE SCALE GENOMIC DNA]</scope>
</reference>
<evidence type="ECO:0000313" key="4">
    <source>
        <dbReference type="WBParaSite" id="HPBE_0001779001-mRNA-1"/>
    </source>
</evidence>
<evidence type="ECO:0000313" key="3">
    <source>
        <dbReference type="Proteomes" id="UP000050761"/>
    </source>
</evidence>
<dbReference type="Proteomes" id="UP000050761">
    <property type="component" value="Unassembled WGS sequence"/>
</dbReference>
<gene>
    <name evidence="2" type="ORF">HPBE_LOCUS17789</name>
</gene>
<evidence type="ECO:0000256" key="1">
    <source>
        <dbReference type="SAM" id="MobiDB-lite"/>
    </source>
</evidence>
<dbReference type="WBParaSite" id="HPBE_0001779001-mRNA-1">
    <property type="protein sequence ID" value="HPBE_0001779001-mRNA-1"/>
    <property type="gene ID" value="HPBE_0001779001"/>
</dbReference>
<keyword evidence="3" id="KW-1185">Reference proteome</keyword>
<sequence length="83" mass="9656">MKWKRNSCQDKQVAGEMEGWHADEKWKQGQRSSSGELNWGLAATSLEKISLINAVPDNNHRRHGPERRPLSGRRLRTPRHVMR</sequence>
<dbReference type="EMBL" id="UZAH01030265">
    <property type="protein sequence ID" value="VDP09903.1"/>
    <property type="molecule type" value="Genomic_DNA"/>
</dbReference>
<evidence type="ECO:0000313" key="2">
    <source>
        <dbReference type="EMBL" id="VDP09903.1"/>
    </source>
</evidence>
<name>A0A183G7L5_HELPZ</name>
<dbReference type="AlphaFoldDB" id="A0A183G7L5"/>
<feature type="compositionally biased region" description="Basic residues" evidence="1">
    <location>
        <begin position="60"/>
        <end position="83"/>
    </location>
</feature>
<feature type="region of interest" description="Disordered" evidence="1">
    <location>
        <begin position="1"/>
        <end position="35"/>
    </location>
</feature>
<feature type="region of interest" description="Disordered" evidence="1">
    <location>
        <begin position="56"/>
        <end position="83"/>
    </location>
</feature>
<proteinExistence type="predicted"/>
<reference evidence="4" key="2">
    <citation type="submission" date="2019-09" db="UniProtKB">
        <authorList>
            <consortium name="WormBaseParasite"/>
        </authorList>
    </citation>
    <scope>IDENTIFICATION</scope>
</reference>
<feature type="compositionally biased region" description="Basic and acidic residues" evidence="1">
    <location>
        <begin position="18"/>
        <end position="27"/>
    </location>
</feature>
<accession>A0A183G7L5</accession>
<protein>
    <submittedName>
        <fullName evidence="2 4">Uncharacterized protein</fullName>
    </submittedName>
</protein>
<organism evidence="3 4">
    <name type="scientific">Heligmosomoides polygyrus</name>
    <name type="common">Parasitic roundworm</name>
    <dbReference type="NCBI Taxonomy" id="6339"/>
    <lineage>
        <taxon>Eukaryota</taxon>
        <taxon>Metazoa</taxon>
        <taxon>Ecdysozoa</taxon>
        <taxon>Nematoda</taxon>
        <taxon>Chromadorea</taxon>
        <taxon>Rhabditida</taxon>
        <taxon>Rhabditina</taxon>
        <taxon>Rhabditomorpha</taxon>
        <taxon>Strongyloidea</taxon>
        <taxon>Heligmosomidae</taxon>
        <taxon>Heligmosomoides</taxon>
    </lineage>
</organism>
<accession>A0A3P8ELM4</accession>